<sequence>MEDRLTELGEREEWNGHLFPSSQSASGHIATQTVRNRFADFVTRAGLPPEIGGEPPIP</sequence>
<feature type="compositionally biased region" description="Basic and acidic residues" evidence="1">
    <location>
        <begin position="1"/>
        <end position="15"/>
    </location>
</feature>
<feature type="region of interest" description="Disordered" evidence="1">
    <location>
        <begin position="1"/>
        <end position="27"/>
    </location>
</feature>
<keyword evidence="3" id="KW-1185">Reference proteome</keyword>
<evidence type="ECO:0000256" key="1">
    <source>
        <dbReference type="SAM" id="MobiDB-lite"/>
    </source>
</evidence>
<gene>
    <name evidence="2" type="ORF">GCM10009021_28800</name>
</gene>
<protein>
    <submittedName>
        <fullName evidence="2">Uncharacterized protein</fullName>
    </submittedName>
</protein>
<name>A0A830GF43_9EURY</name>
<proteinExistence type="predicted"/>
<comment type="caution">
    <text evidence="2">The sequence shown here is derived from an EMBL/GenBank/DDBJ whole genome shotgun (WGS) entry which is preliminary data.</text>
</comment>
<reference evidence="2 3" key="1">
    <citation type="journal article" date="2019" name="Int. J. Syst. Evol. Microbiol.">
        <title>The Global Catalogue of Microorganisms (GCM) 10K type strain sequencing project: providing services to taxonomists for standard genome sequencing and annotation.</title>
        <authorList>
            <consortium name="The Broad Institute Genomics Platform"/>
            <consortium name="The Broad Institute Genome Sequencing Center for Infectious Disease"/>
            <person name="Wu L."/>
            <person name="Ma J."/>
        </authorList>
    </citation>
    <scope>NUCLEOTIDE SEQUENCE [LARGE SCALE GENOMIC DNA]</scope>
    <source>
        <strain evidence="2 3">JCM 16331</strain>
    </source>
</reference>
<dbReference type="Proteomes" id="UP000608850">
    <property type="component" value="Unassembled WGS sequence"/>
</dbReference>
<evidence type="ECO:0000313" key="2">
    <source>
        <dbReference type="EMBL" id="GGN25152.1"/>
    </source>
</evidence>
<dbReference type="EMBL" id="BMOQ01000009">
    <property type="protein sequence ID" value="GGN25152.1"/>
    <property type="molecule type" value="Genomic_DNA"/>
</dbReference>
<evidence type="ECO:0000313" key="3">
    <source>
        <dbReference type="Proteomes" id="UP000608850"/>
    </source>
</evidence>
<dbReference type="AlphaFoldDB" id="A0A830GF43"/>
<organism evidence="2 3">
    <name type="scientific">Halarchaeum nitratireducens</name>
    <dbReference type="NCBI Taxonomy" id="489913"/>
    <lineage>
        <taxon>Archaea</taxon>
        <taxon>Methanobacteriati</taxon>
        <taxon>Methanobacteriota</taxon>
        <taxon>Stenosarchaea group</taxon>
        <taxon>Halobacteria</taxon>
        <taxon>Halobacteriales</taxon>
        <taxon>Halobacteriaceae</taxon>
    </lineage>
</organism>
<accession>A0A830GF43</accession>